<reference evidence="5 6" key="1">
    <citation type="journal article" date="2019" name="Commun. Biol.">
        <title>The bagworm genome reveals a unique fibroin gene that provides high tensile strength.</title>
        <authorList>
            <person name="Kono N."/>
            <person name="Nakamura H."/>
            <person name="Ohtoshi R."/>
            <person name="Tomita M."/>
            <person name="Numata K."/>
            <person name="Arakawa K."/>
        </authorList>
    </citation>
    <scope>NUCLEOTIDE SEQUENCE [LARGE SCALE GENOMIC DNA]</scope>
</reference>
<dbReference type="GO" id="GO:0005634">
    <property type="term" value="C:nucleus"/>
    <property type="evidence" value="ECO:0007669"/>
    <property type="project" value="UniProtKB-SubCell"/>
</dbReference>
<evidence type="ECO:0000259" key="4">
    <source>
        <dbReference type="PROSITE" id="PS51031"/>
    </source>
</evidence>
<comment type="caution">
    <text evidence="5">The sequence shown here is derived from an EMBL/GenBank/DDBJ whole genome shotgun (WGS) entry which is preliminary data.</text>
</comment>
<evidence type="ECO:0000313" key="6">
    <source>
        <dbReference type="Proteomes" id="UP000299102"/>
    </source>
</evidence>
<keyword evidence="6" id="KW-1185">Reference proteome</keyword>
<dbReference type="OrthoDB" id="6616165at2759"/>
<name>A0A4C1V5C7_EUMVA</name>
<comment type="subcellular location">
    <subcellularLocation>
        <location evidence="1">Nucleus</location>
    </subcellularLocation>
</comment>
<dbReference type="GO" id="GO:0003677">
    <property type="term" value="F:DNA binding"/>
    <property type="evidence" value="ECO:0007669"/>
    <property type="project" value="InterPro"/>
</dbReference>
<evidence type="ECO:0000256" key="2">
    <source>
        <dbReference type="SAM" id="MobiDB-lite"/>
    </source>
</evidence>
<gene>
    <name evidence="5" type="ORF">EVAR_94045_1</name>
</gene>
<evidence type="ECO:0008006" key="7">
    <source>
        <dbReference type="Google" id="ProtNLM"/>
    </source>
</evidence>
<feature type="domain" description="MADF" evidence="3">
    <location>
        <begin position="173"/>
        <end position="271"/>
    </location>
</feature>
<evidence type="ECO:0000259" key="3">
    <source>
        <dbReference type="PROSITE" id="PS51029"/>
    </source>
</evidence>
<dbReference type="PROSITE" id="PS51031">
    <property type="entry name" value="BESS"/>
    <property type="match status" value="1"/>
</dbReference>
<dbReference type="PROSITE" id="PS51029">
    <property type="entry name" value="MADF"/>
    <property type="match status" value="1"/>
</dbReference>
<dbReference type="EMBL" id="BGZK01000283">
    <property type="protein sequence ID" value="GBP34033.1"/>
    <property type="molecule type" value="Genomic_DNA"/>
</dbReference>
<dbReference type="InterPro" id="IPR039353">
    <property type="entry name" value="TF_Adf1"/>
</dbReference>
<evidence type="ECO:0000313" key="5">
    <source>
        <dbReference type="EMBL" id="GBP34033.1"/>
    </source>
</evidence>
<dbReference type="PANTHER" id="PTHR12243:SF67">
    <property type="entry name" value="COREPRESSOR OF PANGOLIN, ISOFORM A-RELATED"/>
    <property type="match status" value="1"/>
</dbReference>
<dbReference type="Pfam" id="PF10545">
    <property type="entry name" value="MADF_DNA_bdg"/>
    <property type="match status" value="1"/>
</dbReference>
<dbReference type="Proteomes" id="UP000299102">
    <property type="component" value="Unassembled WGS sequence"/>
</dbReference>
<keyword evidence="1" id="KW-0539">Nucleus</keyword>
<organism evidence="5 6">
    <name type="scientific">Eumeta variegata</name>
    <name type="common">Bagworm moth</name>
    <name type="synonym">Eumeta japonica</name>
    <dbReference type="NCBI Taxonomy" id="151549"/>
    <lineage>
        <taxon>Eukaryota</taxon>
        <taxon>Metazoa</taxon>
        <taxon>Ecdysozoa</taxon>
        <taxon>Arthropoda</taxon>
        <taxon>Hexapoda</taxon>
        <taxon>Insecta</taxon>
        <taxon>Pterygota</taxon>
        <taxon>Neoptera</taxon>
        <taxon>Endopterygota</taxon>
        <taxon>Lepidoptera</taxon>
        <taxon>Glossata</taxon>
        <taxon>Ditrysia</taxon>
        <taxon>Tineoidea</taxon>
        <taxon>Psychidae</taxon>
        <taxon>Oiketicinae</taxon>
        <taxon>Eumeta</taxon>
    </lineage>
</organism>
<proteinExistence type="predicted"/>
<evidence type="ECO:0000256" key="1">
    <source>
        <dbReference type="PROSITE-ProRule" id="PRU00371"/>
    </source>
</evidence>
<dbReference type="InterPro" id="IPR006578">
    <property type="entry name" value="MADF-dom"/>
</dbReference>
<sequence length="428" mass="49489">MALHRALLIRTRLPQHVPVVTVGAVATKRYQRRSTRGGNAALNFRFMVKLADFSRAMNQTGQPERARPKARINRKIKFYWLFITSTEENKSEKIRLWEAQMLSGNRHHFSTLSAYENIAYAQYTNELKHGGNRAIIESHGNRAGLIYMIALRIPRAEHVTVLEFAMDRFDTELFIDEVEKRPAIWDIQCDDYSNKIIKNRAWQELVEIFGNCEDTVEKKNILSTQLKNGKTYEIATIKNTKRKTTPSGSGARKGARYMYFSRLSFLQNCVSNKDTTTNIEEQNERQSEETSELNANATEATEIRPPKRKKTQVPEEKIAVLIEKSIESRKHFQNELQENSITKQDDDKLFCLSLYKELIKVPENRRLATKIELLQVIQKRTKLTTPCSLQYSADDTYVLARTTVYKPARIFYYIWIISSCSGTVTIAI</sequence>
<dbReference type="PANTHER" id="PTHR12243">
    <property type="entry name" value="MADF DOMAIN TRANSCRIPTION FACTOR"/>
    <property type="match status" value="1"/>
</dbReference>
<feature type="region of interest" description="Disordered" evidence="2">
    <location>
        <begin position="277"/>
        <end position="314"/>
    </location>
</feature>
<dbReference type="SMART" id="SM00595">
    <property type="entry name" value="MADF"/>
    <property type="match status" value="1"/>
</dbReference>
<dbReference type="AlphaFoldDB" id="A0A4C1V5C7"/>
<feature type="domain" description="BESS" evidence="4">
    <location>
        <begin position="344"/>
        <end position="383"/>
    </location>
</feature>
<accession>A0A4C1V5C7</accession>
<protein>
    <recommendedName>
        <fullName evidence="7">MADF domain-containing protein</fullName>
    </recommendedName>
</protein>
<dbReference type="InterPro" id="IPR004210">
    <property type="entry name" value="BESS_motif"/>
</dbReference>